<dbReference type="GO" id="GO:0004586">
    <property type="term" value="F:ornithine decarboxylase activity"/>
    <property type="evidence" value="ECO:0007669"/>
    <property type="project" value="UniProtKB-EC"/>
</dbReference>
<proteinExistence type="inferred from homology"/>
<evidence type="ECO:0000313" key="13">
    <source>
        <dbReference type="Proteomes" id="UP000030765"/>
    </source>
</evidence>
<evidence type="ECO:0000256" key="4">
    <source>
        <dbReference type="ARBA" id="ARBA00023115"/>
    </source>
</evidence>
<dbReference type="Gene3D" id="2.40.37.10">
    <property type="entry name" value="Lyase, Ornithine Decarboxylase, Chain A, domain 1"/>
    <property type="match status" value="1"/>
</dbReference>
<accession>A0A084WHS8</accession>
<dbReference type="Pfam" id="PF02784">
    <property type="entry name" value="Orn_Arg_deC_N"/>
    <property type="match status" value="1"/>
</dbReference>
<evidence type="ECO:0000256" key="7">
    <source>
        <dbReference type="ARBA" id="ARBA00034138"/>
    </source>
</evidence>
<name>A0A084WHS8_ANOSI</name>
<dbReference type="EMBL" id="KE525347">
    <property type="protein sequence ID" value="KFB49772.1"/>
    <property type="molecule type" value="Genomic_DNA"/>
</dbReference>
<organism evidence="11">
    <name type="scientific">Anopheles sinensis</name>
    <name type="common">Mosquito</name>
    <dbReference type="NCBI Taxonomy" id="74873"/>
    <lineage>
        <taxon>Eukaryota</taxon>
        <taxon>Metazoa</taxon>
        <taxon>Ecdysozoa</taxon>
        <taxon>Arthropoda</taxon>
        <taxon>Hexapoda</taxon>
        <taxon>Insecta</taxon>
        <taxon>Pterygota</taxon>
        <taxon>Neoptera</taxon>
        <taxon>Endopterygota</taxon>
        <taxon>Diptera</taxon>
        <taxon>Nematocera</taxon>
        <taxon>Culicoidea</taxon>
        <taxon>Culicidae</taxon>
        <taxon>Anophelinae</taxon>
        <taxon>Anopheles</taxon>
    </lineage>
</organism>
<evidence type="ECO:0000256" key="5">
    <source>
        <dbReference type="ARBA" id="ARBA00023239"/>
    </source>
</evidence>
<dbReference type="EnsemblMetazoa" id="ASIC017787-RA">
    <property type="protein sequence ID" value="ASIC017787-PA"/>
    <property type="gene ID" value="ASIC017787"/>
</dbReference>
<evidence type="ECO:0000256" key="6">
    <source>
        <dbReference type="ARBA" id="ARBA00034115"/>
    </source>
</evidence>
<evidence type="ECO:0000256" key="8">
    <source>
        <dbReference type="ARBA" id="ARBA00046672"/>
    </source>
</evidence>
<evidence type="ECO:0000259" key="10">
    <source>
        <dbReference type="Pfam" id="PF02784"/>
    </source>
</evidence>
<dbReference type="PANTHER" id="PTHR11482:SF6">
    <property type="entry name" value="ORNITHINE DECARBOXYLASE 1-RELATED"/>
    <property type="match status" value="1"/>
</dbReference>
<comment type="cofactor">
    <cofactor evidence="1">
        <name>pyridoxal 5'-phosphate</name>
        <dbReference type="ChEBI" id="CHEBI:597326"/>
    </cofactor>
</comment>
<reference evidence="11 13" key="1">
    <citation type="journal article" date="2014" name="BMC Genomics">
        <title>Genome sequence of Anopheles sinensis provides insight into genetics basis of mosquito competence for malaria parasites.</title>
        <authorList>
            <person name="Zhou D."/>
            <person name="Zhang D."/>
            <person name="Ding G."/>
            <person name="Shi L."/>
            <person name="Hou Q."/>
            <person name="Ye Y."/>
            <person name="Xu Y."/>
            <person name="Zhou H."/>
            <person name="Xiong C."/>
            <person name="Li S."/>
            <person name="Yu J."/>
            <person name="Hong S."/>
            <person name="Yu X."/>
            <person name="Zou P."/>
            <person name="Chen C."/>
            <person name="Chang X."/>
            <person name="Wang W."/>
            <person name="Lv Y."/>
            <person name="Sun Y."/>
            <person name="Ma L."/>
            <person name="Shen B."/>
            <person name="Zhu C."/>
        </authorList>
    </citation>
    <scope>NUCLEOTIDE SEQUENCE [LARGE SCALE GENOMIC DNA]</scope>
</reference>
<keyword evidence="13" id="KW-1185">Reference proteome</keyword>
<evidence type="ECO:0000256" key="2">
    <source>
        <dbReference type="ARBA" id="ARBA00008872"/>
    </source>
</evidence>
<comment type="subunit">
    <text evidence="8">Homodimer. Only the dimer is catalytically active, as the active sites are constructed of residues from both monomers.</text>
</comment>
<comment type="similarity">
    <text evidence="2">Belongs to the Orn/Lys/Arg decarboxylase class-II family.</text>
</comment>
<comment type="pathway">
    <text evidence="6">Amine and polyamine biosynthesis; putrescine biosynthesis via L-ornithine pathway; putrescine from L-ornithine: step 1/1.</text>
</comment>
<dbReference type="EC" id="4.1.1.17" evidence="7"/>
<gene>
    <name evidence="11" type="ORF">ZHAS_00017787</name>
</gene>
<comment type="catalytic activity">
    <reaction evidence="9">
        <text>L-ornithine + H(+) = putrescine + CO2</text>
        <dbReference type="Rhea" id="RHEA:22964"/>
        <dbReference type="ChEBI" id="CHEBI:15378"/>
        <dbReference type="ChEBI" id="CHEBI:16526"/>
        <dbReference type="ChEBI" id="CHEBI:46911"/>
        <dbReference type="ChEBI" id="CHEBI:326268"/>
        <dbReference type="EC" id="4.1.1.17"/>
    </reaction>
</comment>
<dbReference type="OrthoDB" id="5034579at2759"/>
<dbReference type="GO" id="GO:0033387">
    <property type="term" value="P:putrescine biosynthetic process from arginine, via ornithine"/>
    <property type="evidence" value="ECO:0007669"/>
    <property type="project" value="TreeGrafter"/>
</dbReference>
<protein>
    <recommendedName>
        <fullName evidence="7">ornithine decarboxylase</fullName>
        <ecNumber evidence="7">4.1.1.17</ecNumber>
    </recommendedName>
</protein>
<dbReference type="AlphaFoldDB" id="A0A084WHS8"/>
<evidence type="ECO:0000313" key="11">
    <source>
        <dbReference type="EMBL" id="KFB49772.1"/>
    </source>
</evidence>
<dbReference type="PROSITE" id="PS00878">
    <property type="entry name" value="ODR_DC_2_1"/>
    <property type="match status" value="1"/>
</dbReference>
<dbReference type="PRINTS" id="PR01182">
    <property type="entry name" value="ORNDCRBXLASE"/>
</dbReference>
<dbReference type="GO" id="GO:0005737">
    <property type="term" value="C:cytoplasm"/>
    <property type="evidence" value="ECO:0007669"/>
    <property type="project" value="TreeGrafter"/>
</dbReference>
<evidence type="ECO:0000256" key="1">
    <source>
        <dbReference type="ARBA" id="ARBA00001933"/>
    </source>
</evidence>
<dbReference type="InterPro" id="IPR022644">
    <property type="entry name" value="De-COase2_N"/>
</dbReference>
<dbReference type="SUPFAM" id="SSF51419">
    <property type="entry name" value="PLP-binding barrel"/>
    <property type="match status" value="1"/>
</dbReference>
<dbReference type="VEuPathDB" id="VectorBase:ASIC017787"/>
<evidence type="ECO:0000256" key="9">
    <source>
        <dbReference type="ARBA" id="ARBA00049127"/>
    </source>
</evidence>
<keyword evidence="3" id="KW-0663">Pyridoxal phosphate</keyword>
<dbReference type="PRINTS" id="PR01179">
    <property type="entry name" value="ODADCRBXLASE"/>
</dbReference>
<dbReference type="STRING" id="74873.A0A084WHS8"/>
<evidence type="ECO:0000313" key="12">
    <source>
        <dbReference type="EnsemblMetazoa" id="ASIC017787-PA"/>
    </source>
</evidence>
<dbReference type="InterPro" id="IPR000183">
    <property type="entry name" value="Orn/DAP/Arg_de-COase"/>
</dbReference>
<keyword evidence="4" id="KW-0620">Polyamine biosynthesis</keyword>
<sequence>MDSAKESLLQLNNVTVRPLATGSIQEEVDQIVGSGTREHPLHVLDLDDVVRKHRNWLHTMPRVTPFYAVKCNDDPAILATLACLGTGFDCAFGG</sequence>
<dbReference type="InterPro" id="IPR009006">
    <property type="entry name" value="Ala_racemase/Decarboxylase_C"/>
</dbReference>
<dbReference type="InterPro" id="IPR002433">
    <property type="entry name" value="Orn_de-COase"/>
</dbReference>
<dbReference type="PANTHER" id="PTHR11482">
    <property type="entry name" value="ARGININE/DIAMINOPIMELATE/ORNITHINE DECARBOXYLASE"/>
    <property type="match status" value="1"/>
</dbReference>
<feature type="domain" description="Orn/DAP/Arg decarboxylase 2 N-terminal" evidence="10">
    <location>
        <begin position="46"/>
        <end position="91"/>
    </location>
</feature>
<reference evidence="12" key="2">
    <citation type="submission" date="2020-05" db="UniProtKB">
        <authorList>
            <consortium name="EnsemblMetazoa"/>
        </authorList>
    </citation>
    <scope>IDENTIFICATION</scope>
</reference>
<dbReference type="VEuPathDB" id="VectorBase:ASIS013524"/>
<dbReference type="InterPro" id="IPR022653">
    <property type="entry name" value="De-COase2_pyr-phos_BS"/>
</dbReference>
<keyword evidence="5" id="KW-0456">Lyase</keyword>
<dbReference type="InterPro" id="IPR029066">
    <property type="entry name" value="PLP-binding_barrel"/>
</dbReference>
<dbReference type="Proteomes" id="UP000030765">
    <property type="component" value="Unassembled WGS sequence"/>
</dbReference>
<dbReference type="Gene3D" id="3.20.20.10">
    <property type="entry name" value="Alanine racemase"/>
    <property type="match status" value="1"/>
</dbReference>
<dbReference type="EMBL" id="ATLV01023878">
    <property type="status" value="NOT_ANNOTATED_CDS"/>
    <property type="molecule type" value="Genomic_DNA"/>
</dbReference>
<evidence type="ECO:0000256" key="3">
    <source>
        <dbReference type="ARBA" id="ARBA00022898"/>
    </source>
</evidence>